<gene>
    <name evidence="7" type="ORF">NEMVEDRAFT_v1g98450</name>
</gene>
<feature type="domain" description="Orange" evidence="6">
    <location>
        <begin position="68"/>
        <end position="102"/>
    </location>
</feature>
<dbReference type="GO" id="GO:0000981">
    <property type="term" value="F:DNA-binding transcription factor activity, RNA polymerase II-specific"/>
    <property type="evidence" value="ECO:0000318"/>
    <property type="project" value="GO_Central"/>
</dbReference>
<dbReference type="InterPro" id="IPR036638">
    <property type="entry name" value="HLH_DNA-bd_sf"/>
</dbReference>
<dbReference type="eggNOG" id="KOG4304">
    <property type="taxonomic scope" value="Eukaryota"/>
</dbReference>
<keyword evidence="8" id="KW-1185">Reference proteome</keyword>
<dbReference type="SMART" id="SM00511">
    <property type="entry name" value="ORANGE"/>
    <property type="match status" value="1"/>
</dbReference>
<dbReference type="Pfam" id="PF07527">
    <property type="entry name" value="Hairy_orange"/>
    <property type="match status" value="1"/>
</dbReference>
<dbReference type="HOGENOM" id="CLU_068550_5_0_1"/>
<dbReference type="CDD" id="cd11410">
    <property type="entry name" value="bHLH_O_HES"/>
    <property type="match status" value="1"/>
</dbReference>
<dbReference type="GO" id="GO:0050767">
    <property type="term" value="P:regulation of neurogenesis"/>
    <property type="evidence" value="ECO:0000318"/>
    <property type="project" value="GO_Central"/>
</dbReference>
<dbReference type="SUPFAM" id="SSF47459">
    <property type="entry name" value="HLH, helix-loop-helix DNA-binding domain"/>
    <property type="match status" value="1"/>
</dbReference>
<evidence type="ECO:0000313" key="7">
    <source>
        <dbReference type="EMBL" id="EDO43265.1"/>
    </source>
</evidence>
<organism evidence="7 8">
    <name type="scientific">Nematostella vectensis</name>
    <name type="common">Starlet sea anemone</name>
    <dbReference type="NCBI Taxonomy" id="45351"/>
    <lineage>
        <taxon>Eukaryota</taxon>
        <taxon>Metazoa</taxon>
        <taxon>Cnidaria</taxon>
        <taxon>Anthozoa</taxon>
        <taxon>Hexacorallia</taxon>
        <taxon>Actiniaria</taxon>
        <taxon>Edwardsiidae</taxon>
        <taxon>Nematostella</taxon>
    </lineage>
</organism>
<comment type="subcellular location">
    <subcellularLocation>
        <location evidence="1">Nucleus</location>
    </subcellularLocation>
</comment>
<protein>
    <submittedName>
        <fullName evidence="7">Uncharacterized protein</fullName>
    </submittedName>
</protein>
<dbReference type="GO" id="GO:0009952">
    <property type="term" value="P:anterior/posterior pattern specification"/>
    <property type="evidence" value="ECO:0000318"/>
    <property type="project" value="GO_Central"/>
</dbReference>
<evidence type="ECO:0000256" key="4">
    <source>
        <dbReference type="ARBA" id="ARBA00023242"/>
    </source>
</evidence>
<dbReference type="SUPFAM" id="SSF158457">
    <property type="entry name" value="Orange domain-like"/>
    <property type="match status" value="1"/>
</dbReference>
<feature type="non-terminal residue" evidence="7">
    <location>
        <position position="133"/>
    </location>
</feature>
<sequence length="133" mass="14878">MRRARINDSLNELKSLVLQSLNKDASRYSKMEKADILEMSVQYLKEIRKQENSYNGKLSFKAHSIAEYRAGFNYCAQEVTKNLTTLESPATDKLRSNLLNHLANCFQGNTTPGAATTPSGVPVWIYPSPPPSP</sequence>
<dbReference type="GO" id="GO:0000978">
    <property type="term" value="F:RNA polymerase II cis-regulatory region sequence-specific DNA binding"/>
    <property type="evidence" value="ECO:0000318"/>
    <property type="project" value="GO_Central"/>
</dbReference>
<reference evidence="7 8" key="1">
    <citation type="journal article" date="2007" name="Science">
        <title>Sea anemone genome reveals ancestral eumetazoan gene repertoire and genomic organization.</title>
        <authorList>
            <person name="Putnam N.H."/>
            <person name="Srivastava M."/>
            <person name="Hellsten U."/>
            <person name="Dirks B."/>
            <person name="Chapman J."/>
            <person name="Salamov A."/>
            <person name="Terry A."/>
            <person name="Shapiro H."/>
            <person name="Lindquist E."/>
            <person name="Kapitonov V.V."/>
            <person name="Jurka J."/>
            <person name="Genikhovich G."/>
            <person name="Grigoriev I.V."/>
            <person name="Lucas S.M."/>
            <person name="Steele R.E."/>
            <person name="Finnerty J.R."/>
            <person name="Technau U."/>
            <person name="Martindale M.Q."/>
            <person name="Rokhsar D.S."/>
        </authorList>
    </citation>
    <scope>NUCLEOTIDE SEQUENCE [LARGE SCALE GENOMIC DNA]</scope>
    <source>
        <strain evidence="8">CH2 X CH6</strain>
    </source>
</reference>
<dbReference type="GO" id="GO:0046983">
    <property type="term" value="F:protein dimerization activity"/>
    <property type="evidence" value="ECO:0007669"/>
    <property type="project" value="InterPro"/>
</dbReference>
<keyword evidence="3" id="KW-0804">Transcription</keyword>
<dbReference type="Pfam" id="PF00010">
    <property type="entry name" value="HLH"/>
    <property type="match status" value="1"/>
</dbReference>
<evidence type="ECO:0000256" key="1">
    <source>
        <dbReference type="ARBA" id="ARBA00004123"/>
    </source>
</evidence>
<dbReference type="STRING" id="45351.A7RYX7"/>
<dbReference type="GO" id="GO:0005634">
    <property type="term" value="C:nucleus"/>
    <property type="evidence" value="ECO:0000318"/>
    <property type="project" value="GO_Central"/>
</dbReference>
<dbReference type="PhylomeDB" id="A7RYX7"/>
<dbReference type="InterPro" id="IPR003650">
    <property type="entry name" value="Orange_dom"/>
</dbReference>
<dbReference type="PANTHER" id="PTHR10985">
    <property type="entry name" value="BASIC HELIX-LOOP-HELIX TRANSCRIPTION FACTOR, HES-RELATED"/>
    <property type="match status" value="1"/>
</dbReference>
<proteinExistence type="predicted"/>
<dbReference type="PROSITE" id="PS50888">
    <property type="entry name" value="BHLH"/>
    <property type="match status" value="1"/>
</dbReference>
<feature type="domain" description="BHLH" evidence="5">
    <location>
        <begin position="1"/>
        <end position="47"/>
    </location>
</feature>
<dbReference type="PROSITE" id="PS51054">
    <property type="entry name" value="ORANGE"/>
    <property type="match status" value="1"/>
</dbReference>
<keyword evidence="4" id="KW-0539">Nucleus</keyword>
<name>A7RYX7_NEMVE</name>
<accession>A7RYX7</accession>
<keyword evidence="2" id="KW-0805">Transcription regulation</keyword>
<dbReference type="InParanoid" id="A7RYX7"/>
<dbReference type="InterPro" id="IPR011598">
    <property type="entry name" value="bHLH_dom"/>
</dbReference>
<dbReference type="AlphaFoldDB" id="A7RYX7"/>
<evidence type="ECO:0000256" key="3">
    <source>
        <dbReference type="ARBA" id="ARBA00023163"/>
    </source>
</evidence>
<dbReference type="InterPro" id="IPR050370">
    <property type="entry name" value="HES_HEY"/>
</dbReference>
<evidence type="ECO:0000313" key="8">
    <source>
        <dbReference type="Proteomes" id="UP000001593"/>
    </source>
</evidence>
<dbReference type="Gene3D" id="4.10.280.10">
    <property type="entry name" value="Helix-loop-helix DNA-binding domain"/>
    <property type="match status" value="1"/>
</dbReference>
<dbReference type="Gene3D" id="6.10.250.980">
    <property type="match status" value="1"/>
</dbReference>
<dbReference type="OMA" id="TSEYCSK"/>
<dbReference type="SMART" id="SM00353">
    <property type="entry name" value="HLH"/>
    <property type="match status" value="1"/>
</dbReference>
<dbReference type="Proteomes" id="UP000001593">
    <property type="component" value="Unassembled WGS sequence"/>
</dbReference>
<evidence type="ECO:0000259" key="6">
    <source>
        <dbReference type="PROSITE" id="PS51054"/>
    </source>
</evidence>
<evidence type="ECO:0000259" key="5">
    <source>
        <dbReference type="PROSITE" id="PS50888"/>
    </source>
</evidence>
<dbReference type="GO" id="GO:0006357">
    <property type="term" value="P:regulation of transcription by RNA polymerase II"/>
    <property type="evidence" value="ECO:0000318"/>
    <property type="project" value="GO_Central"/>
</dbReference>
<evidence type="ECO:0000256" key="2">
    <source>
        <dbReference type="ARBA" id="ARBA00023015"/>
    </source>
</evidence>
<dbReference type="EMBL" id="DS469555">
    <property type="protein sequence ID" value="EDO43265.1"/>
    <property type="molecule type" value="Genomic_DNA"/>
</dbReference>